<accession>A0A0A2F047</accession>
<comment type="similarity">
    <text evidence="2">Belongs to the V-ATPase 116 kDa subunit family.</text>
</comment>
<organism evidence="9 10">
    <name type="scientific">Porphyromonas gulae</name>
    <dbReference type="NCBI Taxonomy" id="111105"/>
    <lineage>
        <taxon>Bacteria</taxon>
        <taxon>Pseudomonadati</taxon>
        <taxon>Bacteroidota</taxon>
        <taxon>Bacteroidia</taxon>
        <taxon>Bacteroidales</taxon>
        <taxon>Porphyromonadaceae</taxon>
        <taxon>Porphyromonas</taxon>
    </lineage>
</organism>
<evidence type="ECO:0000256" key="3">
    <source>
        <dbReference type="ARBA" id="ARBA00022448"/>
    </source>
</evidence>
<feature type="transmembrane region" description="Helical" evidence="8">
    <location>
        <begin position="466"/>
        <end position="486"/>
    </location>
</feature>
<dbReference type="GO" id="GO:0046961">
    <property type="term" value="F:proton-transporting ATPase activity, rotational mechanism"/>
    <property type="evidence" value="ECO:0007669"/>
    <property type="project" value="InterPro"/>
</dbReference>
<dbReference type="AlphaFoldDB" id="A0A0A2F047"/>
<dbReference type="STRING" id="111105.HR09_00410"/>
<keyword evidence="5 8" id="KW-1133">Transmembrane helix</keyword>
<evidence type="ECO:0000256" key="1">
    <source>
        <dbReference type="ARBA" id="ARBA00004141"/>
    </source>
</evidence>
<reference evidence="9 10" key="1">
    <citation type="submission" date="2014-08" db="EMBL/GenBank/DDBJ databases">
        <title>Porphyromonas gulae strain:COT-052_OH1451 Genome sequencing.</title>
        <authorList>
            <person name="Wallis C."/>
            <person name="Deusch O."/>
            <person name="O'Flynn C."/>
            <person name="Davis I."/>
            <person name="Jospin G."/>
            <person name="Darling A.E."/>
            <person name="Coil D.A."/>
            <person name="Alexiev A."/>
            <person name="Horsfall A."/>
            <person name="Kirkwood N."/>
            <person name="Harris S."/>
            <person name="Eisen J.A."/>
        </authorList>
    </citation>
    <scope>NUCLEOTIDE SEQUENCE [LARGE SCALE GENOMIC DNA]</scope>
    <source>
        <strain evidence="10">COT-052 OH1451</strain>
    </source>
</reference>
<name>A0A0A2F047_9PORP</name>
<dbReference type="GO" id="GO:0033179">
    <property type="term" value="C:proton-transporting V-type ATPase, V0 domain"/>
    <property type="evidence" value="ECO:0007669"/>
    <property type="project" value="InterPro"/>
</dbReference>
<evidence type="ECO:0000256" key="6">
    <source>
        <dbReference type="ARBA" id="ARBA00023065"/>
    </source>
</evidence>
<dbReference type="eggNOG" id="COG1269">
    <property type="taxonomic scope" value="Bacteria"/>
</dbReference>
<keyword evidence="3" id="KW-0813">Transport</keyword>
<dbReference type="OrthoDB" id="9803814at2"/>
<keyword evidence="7 8" id="KW-0472">Membrane</keyword>
<evidence type="ECO:0000256" key="7">
    <source>
        <dbReference type="ARBA" id="ARBA00023136"/>
    </source>
</evidence>
<proteinExistence type="inferred from homology"/>
<evidence type="ECO:0000256" key="5">
    <source>
        <dbReference type="ARBA" id="ARBA00022989"/>
    </source>
</evidence>
<comment type="subcellular location">
    <subcellularLocation>
        <location evidence="1">Membrane</location>
        <topology evidence="1">Multi-pass membrane protein</topology>
    </subcellularLocation>
</comment>
<dbReference type="InterPro" id="IPR002490">
    <property type="entry name" value="V-ATPase_116kDa_su"/>
</dbReference>
<dbReference type="GO" id="GO:0007035">
    <property type="term" value="P:vacuolar acidification"/>
    <property type="evidence" value="ECO:0007669"/>
    <property type="project" value="TreeGrafter"/>
</dbReference>
<dbReference type="GO" id="GO:0016471">
    <property type="term" value="C:vacuolar proton-transporting V-type ATPase complex"/>
    <property type="evidence" value="ECO:0007669"/>
    <property type="project" value="TreeGrafter"/>
</dbReference>
<dbReference type="PANTHER" id="PTHR11629">
    <property type="entry name" value="VACUOLAR PROTON ATPASES"/>
    <property type="match status" value="1"/>
</dbReference>
<keyword evidence="6" id="KW-0406">Ion transport</keyword>
<gene>
    <name evidence="9" type="ORF">HR08_09065</name>
</gene>
<feature type="transmembrane region" description="Helical" evidence="8">
    <location>
        <begin position="436"/>
        <end position="460"/>
    </location>
</feature>
<dbReference type="Proteomes" id="UP000030130">
    <property type="component" value="Unassembled WGS sequence"/>
</dbReference>
<evidence type="ECO:0000313" key="10">
    <source>
        <dbReference type="Proteomes" id="UP000030130"/>
    </source>
</evidence>
<feature type="transmembrane region" description="Helical" evidence="8">
    <location>
        <begin position="324"/>
        <end position="349"/>
    </location>
</feature>
<keyword evidence="4 8" id="KW-0812">Transmembrane</keyword>
<feature type="transmembrane region" description="Helical" evidence="8">
    <location>
        <begin position="361"/>
        <end position="385"/>
    </location>
</feature>
<dbReference type="PANTHER" id="PTHR11629:SF63">
    <property type="entry name" value="V-TYPE PROTON ATPASE SUBUNIT A"/>
    <property type="match status" value="1"/>
</dbReference>
<feature type="transmembrane region" description="Helical" evidence="8">
    <location>
        <begin position="493"/>
        <end position="511"/>
    </location>
</feature>
<feature type="transmembrane region" description="Helical" evidence="8">
    <location>
        <begin position="405"/>
        <end position="424"/>
    </location>
</feature>
<evidence type="ECO:0000256" key="2">
    <source>
        <dbReference type="ARBA" id="ARBA00009904"/>
    </source>
</evidence>
<evidence type="ECO:0000256" key="4">
    <source>
        <dbReference type="ARBA" id="ARBA00022692"/>
    </source>
</evidence>
<feature type="transmembrane region" description="Helical" evidence="8">
    <location>
        <begin position="517"/>
        <end position="539"/>
    </location>
</feature>
<protein>
    <submittedName>
        <fullName evidence="9">ATPase</fullName>
    </submittedName>
</protein>
<feature type="transmembrane region" description="Helical" evidence="8">
    <location>
        <begin position="551"/>
        <end position="575"/>
    </location>
</feature>
<dbReference type="EMBL" id="JRAI01000072">
    <property type="protein sequence ID" value="KGN84393.1"/>
    <property type="molecule type" value="Genomic_DNA"/>
</dbReference>
<dbReference type="Pfam" id="PF01496">
    <property type="entry name" value="V_ATPase_I"/>
    <property type="match status" value="1"/>
</dbReference>
<sequence>MITAMNKYLFLIYHREYETFLEKLRTIGVVHIRETKATKDVAELQELLNLRKEIAQTKRMLASYKSENAPAEQTLTLGSQADGEAAMQDAQALFAEETRLKSAIHSKKREVEHMEVWGQFDFASIERLRKAGYEVNFYSSSSSGYKTEWEEKFGAVPINTVRSTVHFITIGHKQDAKPDAERIKLPDHDLATLRQQQEELEAQLEANAKDKTAFADNRMAELTAYDKLLSDKFAFTSAMVQAEGQADDKLMLLEGWVPVSDASTMEQALAGEGYYVEQMQIEEGDKVPIKLKNNFFARLFEPITKMYSLPNYGELDPTPFLAPFFMLFFGLCFGDGGYGLLILLASTLFKGKAGKDLKPILTLFQWLGGATTIIGLLTGSFFGIALAEVPQLASIKKYFLNQDNLMTLSVVIGLIQIIYAKVLAGIKIKIQRGVKYSLATFAWAVIITAVILAFTLPMIAPKVPEAVINVMFGIAVAGGLVAFFYNSPGKNPFVNFGSGLWTAYNTASGLLGDTLSYIRLFAIGLTGSILGGVFNTLATDMTASMSIVPRIIVMLIILLIGHGLNFGLTMISSLVHPIRLTFVEFYKNSEFEGGGNQYTPFKRS</sequence>
<comment type="caution">
    <text evidence="9">The sequence shown here is derived from an EMBL/GenBank/DDBJ whole genome shotgun (WGS) entry which is preliminary data.</text>
</comment>
<evidence type="ECO:0000256" key="8">
    <source>
        <dbReference type="SAM" id="Phobius"/>
    </source>
</evidence>
<evidence type="ECO:0000313" key="9">
    <source>
        <dbReference type="EMBL" id="KGN84393.1"/>
    </source>
</evidence>
<dbReference type="GO" id="GO:0051117">
    <property type="term" value="F:ATPase binding"/>
    <property type="evidence" value="ECO:0007669"/>
    <property type="project" value="TreeGrafter"/>
</dbReference>
<dbReference type="RefSeq" id="WP_039421866.1">
    <property type="nucleotide sequence ID" value="NZ_JRAI01000072.1"/>
</dbReference>